<reference evidence="2" key="1">
    <citation type="journal article" date="2018" name="BMC Genomics">
        <title>Genomic insights into host adaptation between the wheat stripe rust pathogen (Puccinia striiformis f. sp. tritici) and the barley stripe rust pathogen (Puccinia striiformis f. sp. hordei).</title>
        <authorList>
            <person name="Xia C."/>
            <person name="Wang M."/>
            <person name="Yin C."/>
            <person name="Cornejo O.E."/>
            <person name="Hulbert S.H."/>
            <person name="Chen X."/>
        </authorList>
    </citation>
    <scope>NUCLEOTIDE SEQUENCE [LARGE SCALE GENOMIC DNA]</scope>
    <source>
        <strain evidence="2">93-210</strain>
    </source>
</reference>
<comment type="caution">
    <text evidence="1">The sequence shown here is derived from an EMBL/GenBank/DDBJ whole genome shotgun (WGS) entry which is preliminary data.</text>
</comment>
<organism evidence="1 2">
    <name type="scientific">Puccinia striiformis f. sp. tritici</name>
    <dbReference type="NCBI Taxonomy" id="168172"/>
    <lineage>
        <taxon>Eukaryota</taxon>
        <taxon>Fungi</taxon>
        <taxon>Dikarya</taxon>
        <taxon>Basidiomycota</taxon>
        <taxon>Pucciniomycotina</taxon>
        <taxon>Pucciniomycetes</taxon>
        <taxon>Pucciniales</taxon>
        <taxon>Pucciniaceae</taxon>
        <taxon>Puccinia</taxon>
    </lineage>
</organism>
<proteinExistence type="predicted"/>
<dbReference type="EMBL" id="CM045872">
    <property type="protein sequence ID" value="KAI7949516.1"/>
    <property type="molecule type" value="Genomic_DNA"/>
</dbReference>
<protein>
    <submittedName>
        <fullName evidence="1">Uncharacterized protein</fullName>
    </submittedName>
</protein>
<keyword evidence="2" id="KW-1185">Reference proteome</keyword>
<accession>A0ACC0EA52</accession>
<evidence type="ECO:0000313" key="1">
    <source>
        <dbReference type="EMBL" id="KAI7949516.1"/>
    </source>
</evidence>
<sequence length="95" mass="10065">MLNSITMTSPKPSNPTSSGSDSSDNDHRFEDILVKPPACQEQQPPPPDSSTVQALLVEQPAPNNISSDIDAAHIISGSRRSAHSANAVGYLKEDP</sequence>
<name>A0ACC0EA52_9BASI</name>
<evidence type="ECO:0000313" key="2">
    <source>
        <dbReference type="Proteomes" id="UP001060170"/>
    </source>
</evidence>
<dbReference type="Proteomes" id="UP001060170">
    <property type="component" value="Chromosome 8"/>
</dbReference>
<reference evidence="1 2" key="3">
    <citation type="journal article" date="2022" name="Microbiol. Spectr.">
        <title>Folding features and dynamics of 3D genome architecture in plant fungal pathogens.</title>
        <authorList>
            <person name="Xia C."/>
        </authorList>
    </citation>
    <scope>NUCLEOTIDE SEQUENCE [LARGE SCALE GENOMIC DNA]</scope>
    <source>
        <strain evidence="1 2">93-210</strain>
    </source>
</reference>
<gene>
    <name evidence="1" type="ORF">MJO28_008337</name>
</gene>
<reference evidence="2" key="2">
    <citation type="journal article" date="2018" name="Mol. Plant Microbe Interact.">
        <title>Genome sequence resources for the wheat stripe rust pathogen (Puccinia striiformis f. sp. tritici) and the barley stripe rust pathogen (Puccinia striiformis f. sp. hordei).</title>
        <authorList>
            <person name="Xia C."/>
            <person name="Wang M."/>
            <person name="Yin C."/>
            <person name="Cornejo O.E."/>
            <person name="Hulbert S.H."/>
            <person name="Chen X."/>
        </authorList>
    </citation>
    <scope>NUCLEOTIDE SEQUENCE [LARGE SCALE GENOMIC DNA]</scope>
    <source>
        <strain evidence="2">93-210</strain>
    </source>
</reference>